<evidence type="ECO:0000313" key="1">
    <source>
        <dbReference type="EMBL" id="MBB3948364.1"/>
    </source>
</evidence>
<accession>A0A7W6G480</accession>
<evidence type="ECO:0000313" key="2">
    <source>
        <dbReference type="Proteomes" id="UP000565286"/>
    </source>
</evidence>
<comment type="caution">
    <text evidence="1">The sequence shown here is derived from an EMBL/GenBank/DDBJ whole genome shotgun (WGS) entry which is preliminary data.</text>
</comment>
<keyword evidence="2" id="KW-1185">Reference proteome</keyword>
<sequence>MRISYAHTVTVVENFRVFCIIQKINRETVDDT</sequence>
<dbReference type="Proteomes" id="UP000565286">
    <property type="component" value="Unassembled WGS sequence"/>
</dbReference>
<gene>
    <name evidence="1" type="ORF">GGQ73_004345</name>
</gene>
<proteinExistence type="predicted"/>
<name>A0A7W6G480_9HYPH</name>
<organism evidence="1 2">
    <name type="scientific">Rhizobium skierniewicense</name>
    <dbReference type="NCBI Taxonomy" id="984260"/>
    <lineage>
        <taxon>Bacteria</taxon>
        <taxon>Pseudomonadati</taxon>
        <taxon>Pseudomonadota</taxon>
        <taxon>Alphaproteobacteria</taxon>
        <taxon>Hyphomicrobiales</taxon>
        <taxon>Rhizobiaceae</taxon>
        <taxon>Rhizobium/Agrobacterium group</taxon>
        <taxon>Rhizobium</taxon>
    </lineage>
</organism>
<dbReference type="EMBL" id="JACIDV010000017">
    <property type="protein sequence ID" value="MBB3948364.1"/>
    <property type="molecule type" value="Genomic_DNA"/>
</dbReference>
<dbReference type="AlphaFoldDB" id="A0A7W6G480"/>
<protein>
    <submittedName>
        <fullName evidence="1">Uncharacterized protein</fullName>
    </submittedName>
</protein>
<reference evidence="1 2" key="1">
    <citation type="submission" date="2020-08" db="EMBL/GenBank/DDBJ databases">
        <title>Genomic Encyclopedia of Type Strains, Phase IV (KMG-IV): sequencing the most valuable type-strain genomes for metagenomic binning, comparative biology and taxonomic classification.</title>
        <authorList>
            <person name="Goeker M."/>
        </authorList>
    </citation>
    <scope>NUCLEOTIDE SEQUENCE [LARGE SCALE GENOMIC DNA]</scope>
    <source>
        <strain evidence="1 2">DSM 26438</strain>
    </source>
</reference>